<dbReference type="InterPro" id="IPR012902">
    <property type="entry name" value="N_methyl_site"/>
</dbReference>
<gene>
    <name evidence="2" type="ORF">DFR29_107115</name>
</gene>
<proteinExistence type="predicted"/>
<dbReference type="EMBL" id="SNZH01000007">
    <property type="protein sequence ID" value="TDR43109.1"/>
    <property type="molecule type" value="Genomic_DNA"/>
</dbReference>
<organism evidence="2 3">
    <name type="scientific">Tahibacter aquaticus</name>
    <dbReference type="NCBI Taxonomy" id="520092"/>
    <lineage>
        <taxon>Bacteria</taxon>
        <taxon>Pseudomonadati</taxon>
        <taxon>Pseudomonadota</taxon>
        <taxon>Gammaproteobacteria</taxon>
        <taxon>Lysobacterales</taxon>
        <taxon>Rhodanobacteraceae</taxon>
        <taxon>Tahibacter</taxon>
    </lineage>
</organism>
<keyword evidence="1" id="KW-0472">Membrane</keyword>
<reference evidence="2 3" key="1">
    <citation type="submission" date="2019-03" db="EMBL/GenBank/DDBJ databases">
        <title>Genomic Encyclopedia of Type Strains, Phase IV (KMG-IV): sequencing the most valuable type-strain genomes for metagenomic binning, comparative biology and taxonomic classification.</title>
        <authorList>
            <person name="Goeker M."/>
        </authorList>
    </citation>
    <scope>NUCLEOTIDE SEQUENCE [LARGE SCALE GENOMIC DNA]</scope>
    <source>
        <strain evidence="2 3">DSM 21667</strain>
    </source>
</reference>
<keyword evidence="1" id="KW-1133">Transmembrane helix</keyword>
<dbReference type="InterPro" id="IPR045584">
    <property type="entry name" value="Pilin-like"/>
</dbReference>
<feature type="transmembrane region" description="Helical" evidence="1">
    <location>
        <begin position="20"/>
        <end position="40"/>
    </location>
</feature>
<dbReference type="NCBIfam" id="TIGR02532">
    <property type="entry name" value="IV_pilin_GFxxxE"/>
    <property type="match status" value="1"/>
</dbReference>
<dbReference type="InterPro" id="IPR031982">
    <property type="entry name" value="PilE-like"/>
</dbReference>
<dbReference type="PANTHER" id="PTHR30093:SF47">
    <property type="entry name" value="TYPE IV PILUS NON-CORE MINOR PILIN PILE"/>
    <property type="match status" value="1"/>
</dbReference>
<accession>A0A4V3DM69</accession>
<dbReference type="SUPFAM" id="SSF54523">
    <property type="entry name" value="Pili subunits"/>
    <property type="match status" value="1"/>
</dbReference>
<name>A0A4V3DM69_9GAMM</name>
<keyword evidence="3" id="KW-1185">Reference proteome</keyword>
<evidence type="ECO:0000313" key="2">
    <source>
        <dbReference type="EMBL" id="TDR43109.1"/>
    </source>
</evidence>
<dbReference type="Pfam" id="PF16732">
    <property type="entry name" value="ComP_DUS"/>
    <property type="match status" value="1"/>
</dbReference>
<dbReference type="Proteomes" id="UP000295293">
    <property type="component" value="Unassembled WGS sequence"/>
</dbReference>
<dbReference type="GO" id="GO:0043683">
    <property type="term" value="P:type IV pilus assembly"/>
    <property type="evidence" value="ECO:0007669"/>
    <property type="project" value="InterPro"/>
</dbReference>
<dbReference type="AlphaFoldDB" id="A0A4V3DM69"/>
<evidence type="ECO:0000256" key="1">
    <source>
        <dbReference type="SAM" id="Phobius"/>
    </source>
</evidence>
<dbReference type="PROSITE" id="PS00409">
    <property type="entry name" value="PROKAR_NTER_METHYL"/>
    <property type="match status" value="1"/>
</dbReference>
<sequence length="159" mass="17200">MSSVRGKVVKQKVSQGFTLIEVMIVVAIVAILTAIAVPNYSRYVERGRRAEARELMMRVASAEERYYTNFNRYTNDIAGAAPAGLGMPNLRSEYYTVAVQLVGGNQQYLIQATAPTVFPAGHPNVGKPNPQAKDKCGTLTITNSGVKGKSGTDTNGKCW</sequence>
<comment type="caution">
    <text evidence="2">The sequence shown here is derived from an EMBL/GenBank/DDBJ whole genome shotgun (WGS) entry which is preliminary data.</text>
</comment>
<dbReference type="PANTHER" id="PTHR30093">
    <property type="entry name" value="GENERAL SECRETION PATHWAY PROTEIN G"/>
    <property type="match status" value="1"/>
</dbReference>
<dbReference type="Gene3D" id="3.30.700.10">
    <property type="entry name" value="Glycoprotein, Type 4 Pilin"/>
    <property type="match status" value="1"/>
</dbReference>
<keyword evidence="1" id="KW-0812">Transmembrane</keyword>
<protein>
    <submittedName>
        <fullName evidence="2">Type IV pilus assembly protein PilE</fullName>
    </submittedName>
</protein>
<dbReference type="Pfam" id="PF07963">
    <property type="entry name" value="N_methyl"/>
    <property type="match status" value="1"/>
</dbReference>
<evidence type="ECO:0000313" key="3">
    <source>
        <dbReference type="Proteomes" id="UP000295293"/>
    </source>
</evidence>